<accession>X1I1Y3</accession>
<protein>
    <submittedName>
        <fullName evidence="1">Uncharacterized protein</fullName>
    </submittedName>
</protein>
<feature type="non-terminal residue" evidence="1">
    <location>
        <position position="1"/>
    </location>
</feature>
<gene>
    <name evidence="1" type="ORF">S03H2_42302</name>
</gene>
<organism evidence="1">
    <name type="scientific">marine sediment metagenome</name>
    <dbReference type="NCBI Taxonomy" id="412755"/>
    <lineage>
        <taxon>unclassified sequences</taxon>
        <taxon>metagenomes</taxon>
        <taxon>ecological metagenomes</taxon>
    </lineage>
</organism>
<dbReference type="AlphaFoldDB" id="X1I1Y3"/>
<name>X1I1Y3_9ZZZZ</name>
<comment type="caution">
    <text evidence="1">The sequence shown here is derived from an EMBL/GenBank/DDBJ whole genome shotgun (WGS) entry which is preliminary data.</text>
</comment>
<dbReference type="EMBL" id="BARU01026324">
    <property type="protein sequence ID" value="GAH75732.1"/>
    <property type="molecule type" value="Genomic_DNA"/>
</dbReference>
<reference evidence="1" key="1">
    <citation type="journal article" date="2014" name="Front. Microbiol.">
        <title>High frequency of phylogenetically diverse reductive dehalogenase-homologous genes in deep subseafloor sedimentary metagenomes.</title>
        <authorList>
            <person name="Kawai M."/>
            <person name="Futagami T."/>
            <person name="Toyoda A."/>
            <person name="Takaki Y."/>
            <person name="Nishi S."/>
            <person name="Hori S."/>
            <person name="Arai W."/>
            <person name="Tsubouchi T."/>
            <person name="Morono Y."/>
            <person name="Uchiyama I."/>
            <person name="Ito T."/>
            <person name="Fujiyama A."/>
            <person name="Inagaki F."/>
            <person name="Takami H."/>
        </authorList>
    </citation>
    <scope>NUCLEOTIDE SEQUENCE</scope>
    <source>
        <strain evidence="1">Expedition CK06-06</strain>
    </source>
</reference>
<evidence type="ECO:0000313" key="1">
    <source>
        <dbReference type="EMBL" id="GAH75732.1"/>
    </source>
</evidence>
<sequence length="219" mass="24995">QPTFVIYEVKISRSDFNADVNRGKYLKYLSECNQLYFAAPAGIIKINEVPDGTGLIVRGDKGWQTVKSAPGRAHELDVRVLLKLLMRGYERRMIEWKQYDRLKLLEYKGLKEASFAHGIKIARDLENAAGVIQLAEEIKDKVAEVLGKNYSTVWDAVYSLKSDVDNLFSQKRYSAEVLKLVRIVEMLFQGSRFFADGVPSHLRDLANELEAKFSKDKTE</sequence>
<proteinExistence type="predicted"/>